<feature type="region of interest" description="Disordered" evidence="1">
    <location>
        <begin position="1"/>
        <end position="54"/>
    </location>
</feature>
<dbReference type="EMBL" id="CATOUU010000311">
    <property type="protein sequence ID" value="CAI9924391.1"/>
    <property type="molecule type" value="Genomic_DNA"/>
</dbReference>
<keyword evidence="4" id="KW-1185">Reference proteome</keyword>
<reference evidence="3 4" key="2">
    <citation type="submission" date="2024-07" db="EMBL/GenBank/DDBJ databases">
        <authorList>
            <person name="Akdeniz Z."/>
        </authorList>
    </citation>
    <scope>NUCLEOTIDE SEQUENCE [LARGE SCALE GENOMIC DNA]</scope>
</reference>
<evidence type="ECO:0000313" key="2">
    <source>
        <dbReference type="EMBL" id="CAI9924391.1"/>
    </source>
</evidence>
<feature type="compositionally biased region" description="Polar residues" evidence="1">
    <location>
        <begin position="215"/>
        <end position="226"/>
    </location>
</feature>
<evidence type="ECO:0000313" key="4">
    <source>
        <dbReference type="Proteomes" id="UP001642409"/>
    </source>
</evidence>
<evidence type="ECO:0000256" key="1">
    <source>
        <dbReference type="SAM" id="MobiDB-lite"/>
    </source>
</evidence>
<dbReference type="Proteomes" id="UP001642409">
    <property type="component" value="Unassembled WGS sequence"/>
</dbReference>
<organism evidence="2">
    <name type="scientific">Hexamita inflata</name>
    <dbReference type="NCBI Taxonomy" id="28002"/>
    <lineage>
        <taxon>Eukaryota</taxon>
        <taxon>Metamonada</taxon>
        <taxon>Diplomonadida</taxon>
        <taxon>Hexamitidae</taxon>
        <taxon>Hexamitinae</taxon>
        <taxon>Hexamita</taxon>
    </lineage>
</organism>
<feature type="compositionally biased region" description="Basic and acidic residues" evidence="1">
    <location>
        <begin position="170"/>
        <end position="182"/>
    </location>
</feature>
<gene>
    <name evidence="2" type="ORF">HINF_LOCUS12036</name>
    <name evidence="3" type="ORF">HINF_LOCUS63344</name>
</gene>
<accession>A0AA86NS22</accession>
<sequence>MSESTRFKAKLAPGGPSSVTRQARTAQQQPQKQAAKRGQNNHERRNQANTVSRKGLSVLATRPLQVYQMLYSWYSLERQHTRVPSKPKTPSWPVQLRQEEVFYFAPFLQPRPGPVQQGARLHGQGGSSSACKAVQRCLCEPECLASAASHARRPRQHHSEAQGGTRQRKLSPEDRQRDPDRARRQHSRQKASQADQQDTCYLVQALQTLKEAPTIAQQQSQNTPKANKSHSK</sequence>
<name>A0AA86NS22_9EUKA</name>
<dbReference type="EMBL" id="CAXDID020000396">
    <property type="protein sequence ID" value="CAL6086808.1"/>
    <property type="molecule type" value="Genomic_DNA"/>
</dbReference>
<feature type="region of interest" description="Disordered" evidence="1">
    <location>
        <begin position="213"/>
        <end position="232"/>
    </location>
</feature>
<evidence type="ECO:0000313" key="3">
    <source>
        <dbReference type="EMBL" id="CAL6086808.1"/>
    </source>
</evidence>
<feature type="compositionally biased region" description="Low complexity" evidence="1">
    <location>
        <begin position="20"/>
        <end position="38"/>
    </location>
</feature>
<comment type="caution">
    <text evidence="2">The sequence shown here is derived from an EMBL/GenBank/DDBJ whole genome shotgun (WGS) entry which is preliminary data.</text>
</comment>
<dbReference type="AlphaFoldDB" id="A0AA86NS22"/>
<proteinExistence type="predicted"/>
<protein>
    <submittedName>
        <fullName evidence="3">Hypothetical_protein</fullName>
    </submittedName>
</protein>
<reference evidence="2" key="1">
    <citation type="submission" date="2023-06" db="EMBL/GenBank/DDBJ databases">
        <authorList>
            <person name="Kurt Z."/>
        </authorList>
    </citation>
    <scope>NUCLEOTIDE SEQUENCE</scope>
</reference>
<feature type="region of interest" description="Disordered" evidence="1">
    <location>
        <begin position="148"/>
        <end position="198"/>
    </location>
</feature>